<evidence type="ECO:0000256" key="1">
    <source>
        <dbReference type="SAM" id="MobiDB-lite"/>
    </source>
</evidence>
<protein>
    <submittedName>
        <fullName evidence="3">Uncharacterized protein</fullName>
    </submittedName>
</protein>
<dbReference type="RefSeq" id="WP_145868237.1">
    <property type="nucleotide sequence ID" value="NZ_BNCE01000003.1"/>
</dbReference>
<keyword evidence="4" id="KW-1185">Reference proteome</keyword>
<organism evidence="3 4">
    <name type="scientific">Streptomyces capillispiralis</name>
    <dbReference type="NCBI Taxonomy" id="68182"/>
    <lineage>
        <taxon>Bacteria</taxon>
        <taxon>Bacillati</taxon>
        <taxon>Actinomycetota</taxon>
        <taxon>Actinomycetes</taxon>
        <taxon>Kitasatosporales</taxon>
        <taxon>Streptomycetaceae</taxon>
        <taxon>Streptomyces</taxon>
    </lineage>
</organism>
<feature type="transmembrane region" description="Helical" evidence="2">
    <location>
        <begin position="120"/>
        <end position="138"/>
    </location>
</feature>
<proteinExistence type="predicted"/>
<evidence type="ECO:0000313" key="3">
    <source>
        <dbReference type="EMBL" id="TWF86340.1"/>
    </source>
</evidence>
<evidence type="ECO:0000313" key="4">
    <source>
        <dbReference type="Proteomes" id="UP000316603"/>
    </source>
</evidence>
<keyword evidence="2" id="KW-0812">Transmembrane</keyword>
<sequence length="149" mass="15988">MAHAAPRSRGPVERTDPTDPTALFGPRAHRAAKVAVPVLIGLVYGYWAAANRRDAGPVTGWNLLFGFLTALAFALVFMALLALAPKLRREMHAVLWAAFSGIAVGFLFNQSDGSVLRSTALGLVVAAGVFAMMFYRFYTHEDATGHPAT</sequence>
<feature type="transmembrane region" description="Helical" evidence="2">
    <location>
        <begin position="91"/>
        <end position="108"/>
    </location>
</feature>
<evidence type="ECO:0000256" key="2">
    <source>
        <dbReference type="SAM" id="Phobius"/>
    </source>
</evidence>
<dbReference type="EMBL" id="VIWV01000001">
    <property type="protein sequence ID" value="TWF86340.1"/>
    <property type="molecule type" value="Genomic_DNA"/>
</dbReference>
<feature type="region of interest" description="Disordered" evidence="1">
    <location>
        <begin position="1"/>
        <end position="21"/>
    </location>
</feature>
<dbReference type="AlphaFoldDB" id="A0A561TGU8"/>
<gene>
    <name evidence="3" type="ORF">FHX78_113305</name>
</gene>
<dbReference type="OrthoDB" id="4233344at2"/>
<feature type="transmembrane region" description="Helical" evidence="2">
    <location>
        <begin position="31"/>
        <end position="49"/>
    </location>
</feature>
<feature type="transmembrane region" description="Helical" evidence="2">
    <location>
        <begin position="61"/>
        <end position="84"/>
    </location>
</feature>
<reference evidence="3 4" key="1">
    <citation type="submission" date="2019-06" db="EMBL/GenBank/DDBJ databases">
        <title>Sequencing the genomes of 1000 actinobacteria strains.</title>
        <authorList>
            <person name="Klenk H.-P."/>
        </authorList>
    </citation>
    <scope>NUCLEOTIDE SEQUENCE [LARGE SCALE GENOMIC DNA]</scope>
    <source>
        <strain evidence="3 4">DSM 41695</strain>
    </source>
</reference>
<name>A0A561TGU8_9ACTN</name>
<dbReference type="Proteomes" id="UP000316603">
    <property type="component" value="Unassembled WGS sequence"/>
</dbReference>
<accession>A0A561TGU8</accession>
<comment type="caution">
    <text evidence="3">The sequence shown here is derived from an EMBL/GenBank/DDBJ whole genome shotgun (WGS) entry which is preliminary data.</text>
</comment>
<keyword evidence="2" id="KW-0472">Membrane</keyword>
<keyword evidence="2" id="KW-1133">Transmembrane helix</keyword>